<dbReference type="InterPro" id="IPR001304">
    <property type="entry name" value="C-type_lectin-like"/>
</dbReference>
<dbReference type="SUPFAM" id="SSF56436">
    <property type="entry name" value="C-type lectin-like"/>
    <property type="match status" value="1"/>
</dbReference>
<comment type="caution">
    <text evidence="2">The sequence shown here is derived from an EMBL/GenBank/DDBJ whole genome shotgun (WGS) entry which is preliminary data.</text>
</comment>
<protein>
    <recommendedName>
        <fullName evidence="1">C-type lectin domain-containing protein</fullName>
    </recommendedName>
</protein>
<sequence>MNFNVEEYKRKEPLNWASGRWYDVRGSLKLPKAICEKKKTAGVCDTGWSARENSCYLKLTWHYDFETAMLRCEDMGADLVSIGTLKEQIFVQHLCGQQMCWLGLLEHPQSEYWFWIDGTPMAYQNWQTGEPNNGKGDENRAVMNMSPDGMRVCEGVGIERAPISTQRTRKIDQGIHWSGHPRIFSDPHTQVTSSRCRVHCTSCQWMTMIPLNWVQVCATRSLQLLYILSACQYWC</sequence>
<dbReference type="InterPro" id="IPR050111">
    <property type="entry name" value="C-type_lectin/snaclec_domain"/>
</dbReference>
<dbReference type="Pfam" id="PF00059">
    <property type="entry name" value="Lectin_C"/>
    <property type="match status" value="1"/>
</dbReference>
<feature type="domain" description="C-type lectin" evidence="1">
    <location>
        <begin position="51"/>
        <end position="154"/>
    </location>
</feature>
<dbReference type="SMART" id="SM00034">
    <property type="entry name" value="CLECT"/>
    <property type="match status" value="1"/>
</dbReference>
<dbReference type="InterPro" id="IPR016187">
    <property type="entry name" value="CTDL_fold"/>
</dbReference>
<dbReference type="EMBL" id="CAXAMN010021374">
    <property type="protein sequence ID" value="CAK9058934.1"/>
    <property type="molecule type" value="Genomic_DNA"/>
</dbReference>
<dbReference type="PANTHER" id="PTHR22803">
    <property type="entry name" value="MANNOSE, PHOSPHOLIPASE, LECTIN RECEPTOR RELATED"/>
    <property type="match status" value="1"/>
</dbReference>
<name>A0ABP0N5M6_9DINO</name>
<organism evidence="2 3">
    <name type="scientific">Durusdinium trenchii</name>
    <dbReference type="NCBI Taxonomy" id="1381693"/>
    <lineage>
        <taxon>Eukaryota</taxon>
        <taxon>Sar</taxon>
        <taxon>Alveolata</taxon>
        <taxon>Dinophyceae</taxon>
        <taxon>Suessiales</taxon>
        <taxon>Symbiodiniaceae</taxon>
        <taxon>Durusdinium</taxon>
    </lineage>
</organism>
<dbReference type="InterPro" id="IPR016186">
    <property type="entry name" value="C-type_lectin-like/link_sf"/>
</dbReference>
<gene>
    <name evidence="2" type="ORF">CCMP2556_LOCUS29053</name>
</gene>
<reference evidence="2 3" key="1">
    <citation type="submission" date="2024-02" db="EMBL/GenBank/DDBJ databases">
        <authorList>
            <person name="Chen Y."/>
            <person name="Shah S."/>
            <person name="Dougan E. K."/>
            <person name="Thang M."/>
            <person name="Chan C."/>
        </authorList>
    </citation>
    <scope>NUCLEOTIDE SEQUENCE [LARGE SCALE GENOMIC DNA]</scope>
</reference>
<dbReference type="Proteomes" id="UP001642484">
    <property type="component" value="Unassembled WGS sequence"/>
</dbReference>
<dbReference type="PROSITE" id="PS50041">
    <property type="entry name" value="C_TYPE_LECTIN_2"/>
    <property type="match status" value="1"/>
</dbReference>
<keyword evidence="3" id="KW-1185">Reference proteome</keyword>
<dbReference type="Gene3D" id="3.10.100.10">
    <property type="entry name" value="Mannose-Binding Protein A, subunit A"/>
    <property type="match status" value="1"/>
</dbReference>
<evidence type="ECO:0000313" key="2">
    <source>
        <dbReference type="EMBL" id="CAK9058934.1"/>
    </source>
</evidence>
<proteinExistence type="predicted"/>
<evidence type="ECO:0000259" key="1">
    <source>
        <dbReference type="PROSITE" id="PS50041"/>
    </source>
</evidence>
<accession>A0ABP0N5M6</accession>
<evidence type="ECO:0000313" key="3">
    <source>
        <dbReference type="Proteomes" id="UP001642484"/>
    </source>
</evidence>